<dbReference type="Proteomes" id="UP000799772">
    <property type="component" value="Unassembled WGS sequence"/>
</dbReference>
<dbReference type="Gene3D" id="2.60.40.420">
    <property type="entry name" value="Cupredoxins - blue copper proteins"/>
    <property type="match status" value="1"/>
</dbReference>
<evidence type="ECO:0000256" key="2">
    <source>
        <dbReference type="SAM" id="SignalP"/>
    </source>
</evidence>
<evidence type="ECO:0008006" key="5">
    <source>
        <dbReference type="Google" id="ProtNLM"/>
    </source>
</evidence>
<dbReference type="CDD" id="cd00920">
    <property type="entry name" value="Cupredoxin"/>
    <property type="match status" value="1"/>
</dbReference>
<reference evidence="3" key="1">
    <citation type="journal article" date="2020" name="Stud. Mycol.">
        <title>101 Dothideomycetes genomes: a test case for predicting lifestyles and emergence of pathogens.</title>
        <authorList>
            <person name="Haridas S."/>
            <person name="Albert R."/>
            <person name="Binder M."/>
            <person name="Bloem J."/>
            <person name="Labutti K."/>
            <person name="Salamov A."/>
            <person name="Andreopoulos B."/>
            <person name="Baker S."/>
            <person name="Barry K."/>
            <person name="Bills G."/>
            <person name="Bluhm B."/>
            <person name="Cannon C."/>
            <person name="Castanera R."/>
            <person name="Culley D."/>
            <person name="Daum C."/>
            <person name="Ezra D."/>
            <person name="Gonzalez J."/>
            <person name="Henrissat B."/>
            <person name="Kuo A."/>
            <person name="Liang C."/>
            <person name="Lipzen A."/>
            <person name="Lutzoni F."/>
            <person name="Magnuson J."/>
            <person name="Mondo S."/>
            <person name="Nolan M."/>
            <person name="Ohm R."/>
            <person name="Pangilinan J."/>
            <person name="Park H.-J."/>
            <person name="Ramirez L."/>
            <person name="Alfaro M."/>
            <person name="Sun H."/>
            <person name="Tritt A."/>
            <person name="Yoshinaga Y."/>
            <person name="Zwiers L.-H."/>
            <person name="Turgeon B."/>
            <person name="Goodwin S."/>
            <person name="Spatafora J."/>
            <person name="Crous P."/>
            <person name="Grigoriev I."/>
        </authorList>
    </citation>
    <scope>NUCLEOTIDE SEQUENCE</scope>
    <source>
        <strain evidence="3">CBS 133067</strain>
    </source>
</reference>
<dbReference type="PANTHER" id="PTHR34883:SF17">
    <property type="entry name" value="CUPREDOXIN"/>
    <property type="match status" value="1"/>
</dbReference>
<dbReference type="SUPFAM" id="SSF49503">
    <property type="entry name" value="Cupredoxins"/>
    <property type="match status" value="1"/>
</dbReference>
<accession>A0A9P4MAM7</accession>
<dbReference type="OrthoDB" id="2331100at2759"/>
<gene>
    <name evidence="3" type="ORF">NA57DRAFT_50707</name>
</gene>
<keyword evidence="4" id="KW-1185">Reference proteome</keyword>
<organism evidence="3 4">
    <name type="scientific">Rhizodiscina lignyota</name>
    <dbReference type="NCBI Taxonomy" id="1504668"/>
    <lineage>
        <taxon>Eukaryota</taxon>
        <taxon>Fungi</taxon>
        <taxon>Dikarya</taxon>
        <taxon>Ascomycota</taxon>
        <taxon>Pezizomycotina</taxon>
        <taxon>Dothideomycetes</taxon>
        <taxon>Pleosporomycetidae</taxon>
        <taxon>Aulographales</taxon>
        <taxon>Rhizodiscinaceae</taxon>
        <taxon>Rhizodiscina</taxon>
    </lineage>
</organism>
<evidence type="ECO:0000256" key="1">
    <source>
        <dbReference type="SAM" id="MobiDB-lite"/>
    </source>
</evidence>
<sequence length="162" mass="16819">MHFAKILSTSIILAGSAYAQSSSSSSSSSSSGSSSSATASSTSSAASGMTTVHVVQVSDSSGALTFSPNSLTAGVGDMIQYQFYKGNHSVVMASFDQPCVPIQESDPSNAANAFFSGFMPVENTSDFGRLTYTIMVKDTNPMWYYCAQGKHCEGGMVGVINP</sequence>
<comment type="caution">
    <text evidence="3">The sequence shown here is derived from an EMBL/GenBank/DDBJ whole genome shotgun (WGS) entry which is preliminary data.</text>
</comment>
<dbReference type="InterPro" id="IPR008972">
    <property type="entry name" value="Cupredoxin"/>
</dbReference>
<protein>
    <recommendedName>
        <fullName evidence="5">Extracellular serine-rich protein</fullName>
    </recommendedName>
</protein>
<dbReference type="PANTHER" id="PTHR34883">
    <property type="entry name" value="SERINE-RICH PROTEIN, PUTATIVE-RELATED-RELATED"/>
    <property type="match status" value="1"/>
</dbReference>
<feature type="chain" id="PRO_5040441088" description="Extracellular serine-rich protein" evidence="2">
    <location>
        <begin position="20"/>
        <end position="162"/>
    </location>
</feature>
<dbReference type="InterPro" id="IPR052953">
    <property type="entry name" value="Ser-rich/MCO-related"/>
</dbReference>
<feature type="signal peptide" evidence="2">
    <location>
        <begin position="1"/>
        <end position="19"/>
    </location>
</feature>
<evidence type="ECO:0000313" key="4">
    <source>
        <dbReference type="Proteomes" id="UP000799772"/>
    </source>
</evidence>
<dbReference type="EMBL" id="ML978121">
    <property type="protein sequence ID" value="KAF2103841.1"/>
    <property type="molecule type" value="Genomic_DNA"/>
</dbReference>
<evidence type="ECO:0000313" key="3">
    <source>
        <dbReference type="EMBL" id="KAF2103841.1"/>
    </source>
</evidence>
<feature type="region of interest" description="Disordered" evidence="1">
    <location>
        <begin position="23"/>
        <end position="43"/>
    </location>
</feature>
<dbReference type="AlphaFoldDB" id="A0A9P4MAM7"/>
<proteinExistence type="predicted"/>
<keyword evidence="2" id="KW-0732">Signal</keyword>
<name>A0A9P4MAM7_9PEZI</name>